<proteinExistence type="predicted"/>
<evidence type="ECO:0000313" key="1">
    <source>
        <dbReference type="EMBL" id="OGG37411.1"/>
    </source>
</evidence>
<gene>
    <name evidence="1" type="ORF">A2110_01715</name>
</gene>
<comment type="caution">
    <text evidence="1">The sequence shown here is derived from an EMBL/GenBank/DDBJ whole genome shotgun (WGS) entry which is preliminary data.</text>
</comment>
<protein>
    <recommendedName>
        <fullName evidence="3">Antitoxin, RHH family protein</fullName>
    </recommendedName>
</protein>
<reference evidence="1 2" key="1">
    <citation type="journal article" date="2016" name="Nat. Commun.">
        <title>Thousands of microbial genomes shed light on interconnected biogeochemical processes in an aquifer system.</title>
        <authorList>
            <person name="Anantharaman K."/>
            <person name="Brown C.T."/>
            <person name="Hug L.A."/>
            <person name="Sharon I."/>
            <person name="Castelle C.J."/>
            <person name="Probst A.J."/>
            <person name="Thomas B.C."/>
            <person name="Singh A."/>
            <person name="Wilkins M.J."/>
            <person name="Karaoz U."/>
            <person name="Brodie E.L."/>
            <person name="Williams K.H."/>
            <person name="Hubbard S.S."/>
            <person name="Banfield J.F."/>
        </authorList>
    </citation>
    <scope>NUCLEOTIDE SEQUENCE [LARGE SCALE GENOMIC DNA]</scope>
</reference>
<dbReference type="AlphaFoldDB" id="A0A1F6BKF7"/>
<organism evidence="1 2">
    <name type="scientific">Candidatus Jorgensenbacteria bacterium GWA1_54_12</name>
    <dbReference type="NCBI Taxonomy" id="1798468"/>
    <lineage>
        <taxon>Bacteria</taxon>
        <taxon>Candidatus Joergenseniibacteriota</taxon>
    </lineage>
</organism>
<name>A0A1F6BKF7_9BACT</name>
<evidence type="ECO:0000313" key="2">
    <source>
        <dbReference type="Proteomes" id="UP000176273"/>
    </source>
</evidence>
<dbReference type="EMBL" id="MFKH01000013">
    <property type="protein sequence ID" value="OGG37411.1"/>
    <property type="molecule type" value="Genomic_DNA"/>
</dbReference>
<dbReference type="Proteomes" id="UP000176273">
    <property type="component" value="Unassembled WGS sequence"/>
</dbReference>
<accession>A0A1F6BKF7</accession>
<evidence type="ECO:0008006" key="3">
    <source>
        <dbReference type="Google" id="ProtNLM"/>
    </source>
</evidence>
<sequence length="72" mass="8366">MPTTKKRLNITLSPELERAIAALAKRDVLPQAQKATELLKIALEIEEDRVWDDIAQRRDRKAQFVSHENAWQ</sequence>